<dbReference type="Proteomes" id="UP001501570">
    <property type="component" value="Unassembled WGS sequence"/>
</dbReference>
<dbReference type="PANTHER" id="PTHR36221">
    <property type="entry name" value="DUF742 DOMAIN-CONTAINING PROTEIN"/>
    <property type="match status" value="1"/>
</dbReference>
<accession>A0ABP9RQT1</accession>
<gene>
    <name evidence="1" type="ORF">GCM10023322_20110</name>
</gene>
<evidence type="ECO:0000313" key="1">
    <source>
        <dbReference type="EMBL" id="GAA5182673.1"/>
    </source>
</evidence>
<proteinExistence type="predicted"/>
<sequence length="128" mass="14116">MPRSDEHRDENVWFDDAAGPVVRPYAMTSGRTRATGEFDLIALVVAMRHTTVSDVGLGPEHLAILRLCQRPLSVAEIAAHLDLPIGIIRVLLSDLLDRELVFVRVPQPPADMPTDDIFKAVINGLRAL</sequence>
<keyword evidence="2" id="KW-1185">Reference proteome</keyword>
<dbReference type="InterPro" id="IPR036390">
    <property type="entry name" value="WH_DNA-bd_sf"/>
</dbReference>
<reference evidence="2" key="1">
    <citation type="journal article" date="2019" name="Int. J. Syst. Evol. Microbiol.">
        <title>The Global Catalogue of Microorganisms (GCM) 10K type strain sequencing project: providing services to taxonomists for standard genome sequencing and annotation.</title>
        <authorList>
            <consortium name="The Broad Institute Genomics Platform"/>
            <consortium name="The Broad Institute Genome Sequencing Center for Infectious Disease"/>
            <person name="Wu L."/>
            <person name="Ma J."/>
        </authorList>
    </citation>
    <scope>NUCLEOTIDE SEQUENCE [LARGE SCALE GENOMIC DNA]</scope>
    <source>
        <strain evidence="2">JCM 18304</strain>
    </source>
</reference>
<dbReference type="PANTHER" id="PTHR36221:SF1">
    <property type="entry name" value="DUF742 DOMAIN-CONTAINING PROTEIN"/>
    <property type="match status" value="1"/>
</dbReference>
<comment type="caution">
    <text evidence="1">The sequence shown here is derived from an EMBL/GenBank/DDBJ whole genome shotgun (WGS) entry which is preliminary data.</text>
</comment>
<dbReference type="RefSeq" id="WP_345628270.1">
    <property type="nucleotide sequence ID" value="NZ_BAABJQ010000005.1"/>
</dbReference>
<organism evidence="1 2">
    <name type="scientific">Rugosimonospora acidiphila</name>
    <dbReference type="NCBI Taxonomy" id="556531"/>
    <lineage>
        <taxon>Bacteria</taxon>
        <taxon>Bacillati</taxon>
        <taxon>Actinomycetota</taxon>
        <taxon>Actinomycetes</taxon>
        <taxon>Micromonosporales</taxon>
        <taxon>Micromonosporaceae</taxon>
        <taxon>Rugosimonospora</taxon>
    </lineage>
</organism>
<dbReference type="Pfam" id="PF05331">
    <property type="entry name" value="DUF742"/>
    <property type="match status" value="1"/>
</dbReference>
<evidence type="ECO:0000313" key="2">
    <source>
        <dbReference type="Proteomes" id="UP001501570"/>
    </source>
</evidence>
<dbReference type="EMBL" id="BAABJQ010000005">
    <property type="protein sequence ID" value="GAA5182673.1"/>
    <property type="molecule type" value="Genomic_DNA"/>
</dbReference>
<dbReference type="InterPro" id="IPR007995">
    <property type="entry name" value="DUF742"/>
</dbReference>
<name>A0ABP9RQT1_9ACTN</name>
<dbReference type="SUPFAM" id="SSF46785">
    <property type="entry name" value="Winged helix' DNA-binding domain"/>
    <property type="match status" value="1"/>
</dbReference>
<protein>
    <submittedName>
        <fullName evidence="1">DUF742 domain-containing protein</fullName>
    </submittedName>
</protein>